<dbReference type="GO" id="GO:0000724">
    <property type="term" value="P:double-strand break repair via homologous recombination"/>
    <property type="evidence" value="ECO:0007669"/>
    <property type="project" value="TreeGrafter"/>
</dbReference>
<dbReference type="PANTHER" id="PTHR19306">
    <property type="entry name" value="STRUCTURAL MAINTENANCE OF CHROMOSOMES 5,6 SMC5, SMC6"/>
    <property type="match status" value="1"/>
</dbReference>
<evidence type="ECO:0000313" key="15">
    <source>
        <dbReference type="Proteomes" id="UP000261560"/>
    </source>
</evidence>
<comment type="similarity">
    <text evidence="3">Belongs to the SMC family. SMC6 subfamily.</text>
</comment>
<dbReference type="GO" id="GO:0030915">
    <property type="term" value="C:Smc5-Smc6 complex"/>
    <property type="evidence" value="ECO:0007669"/>
    <property type="project" value="TreeGrafter"/>
</dbReference>
<dbReference type="STRING" id="30732.ENSOMEP00000007214"/>
<comment type="subcellular location">
    <subcellularLocation>
        <location evidence="2">Chromosome</location>
    </subcellularLocation>
    <subcellularLocation>
        <location evidence="1">Nucleus</location>
    </subcellularLocation>
</comment>
<dbReference type="OMA" id="MIFDHIN"/>
<dbReference type="Gene3D" id="3.40.50.300">
    <property type="entry name" value="P-loop containing nucleotide triphosphate hydrolases"/>
    <property type="match status" value="1"/>
</dbReference>
<keyword evidence="9" id="KW-0233">DNA recombination</keyword>
<evidence type="ECO:0000313" key="14">
    <source>
        <dbReference type="Ensembl" id="ENSOMEP00000007214.1"/>
    </source>
</evidence>
<dbReference type="PaxDb" id="30732-ENSOMEP00000007214"/>
<proteinExistence type="inferred from homology"/>
<dbReference type="SUPFAM" id="SSF52540">
    <property type="entry name" value="P-loop containing nucleoside triphosphate hydrolases"/>
    <property type="match status" value="1"/>
</dbReference>
<dbReference type="Ensembl" id="ENSOMET00000004501.1">
    <property type="protein sequence ID" value="ENSOMEP00000007214.1"/>
    <property type="gene ID" value="ENSOMEG00000008308.1"/>
</dbReference>
<keyword evidence="8" id="KW-0175">Coiled coil</keyword>
<evidence type="ECO:0000256" key="6">
    <source>
        <dbReference type="ARBA" id="ARBA00022763"/>
    </source>
</evidence>
<dbReference type="AlphaFoldDB" id="A0A3B3BPL0"/>
<evidence type="ECO:0000256" key="9">
    <source>
        <dbReference type="ARBA" id="ARBA00023172"/>
    </source>
</evidence>
<feature type="region of interest" description="Disordered" evidence="13">
    <location>
        <begin position="1"/>
        <end position="26"/>
    </location>
</feature>
<keyword evidence="10" id="KW-0234">DNA repair</keyword>
<sequence length="286" mass="33041">EDLSKTDQEVVRCKHHTKHYEEKRSGHLKNIQSLEAELKSKEEELQESVAKAAQICPERLETSRPAKSLDSEINRMKVKIATQQEQQGDRNEIVRYFTARDSYKNMSQQIKNLNSFIKSLTSVMNQRLQAYTEFRKFFSARCKYYFNSMLAQRGYSGSMIFDHKNETLSISVQPGQGNTADLSDMRSLSGGERSFSTVCFVLSLWAITEAPFRCLDEFDVYMDMVNRRISMDMMLKVASGQLFRQFIFLTPQNMSSLPISSNIRILRLKDPDRGQNNSTMPFHSCT</sequence>
<dbReference type="FunFam" id="3.40.50.300:FF:003232">
    <property type="entry name" value="Structural maintenance of chromosomes 6, gene 1"/>
    <property type="match status" value="1"/>
</dbReference>
<keyword evidence="11" id="KW-0539">Nucleus</keyword>
<reference evidence="14" key="1">
    <citation type="submission" date="2025-08" db="UniProtKB">
        <authorList>
            <consortium name="Ensembl"/>
        </authorList>
    </citation>
    <scope>IDENTIFICATION</scope>
</reference>
<dbReference type="GO" id="GO:0003697">
    <property type="term" value="F:single-stranded DNA binding"/>
    <property type="evidence" value="ECO:0007669"/>
    <property type="project" value="TreeGrafter"/>
</dbReference>
<dbReference type="GeneTree" id="ENSGT00550000074816"/>
<keyword evidence="4" id="KW-0158">Chromosome</keyword>
<dbReference type="Proteomes" id="UP000261560">
    <property type="component" value="Unplaced"/>
</dbReference>
<evidence type="ECO:0000256" key="1">
    <source>
        <dbReference type="ARBA" id="ARBA00004123"/>
    </source>
</evidence>
<evidence type="ECO:0000256" key="8">
    <source>
        <dbReference type="ARBA" id="ARBA00023054"/>
    </source>
</evidence>
<organism evidence="14 15">
    <name type="scientific">Oryzias melastigma</name>
    <name type="common">Marine medaka</name>
    <dbReference type="NCBI Taxonomy" id="30732"/>
    <lineage>
        <taxon>Eukaryota</taxon>
        <taxon>Metazoa</taxon>
        <taxon>Chordata</taxon>
        <taxon>Craniata</taxon>
        <taxon>Vertebrata</taxon>
        <taxon>Euteleostomi</taxon>
        <taxon>Actinopterygii</taxon>
        <taxon>Neopterygii</taxon>
        <taxon>Teleostei</taxon>
        <taxon>Neoteleostei</taxon>
        <taxon>Acanthomorphata</taxon>
        <taxon>Ovalentaria</taxon>
        <taxon>Atherinomorphae</taxon>
        <taxon>Beloniformes</taxon>
        <taxon>Adrianichthyidae</taxon>
        <taxon>Oryziinae</taxon>
        <taxon>Oryzias</taxon>
    </lineage>
</organism>
<dbReference type="InterPro" id="IPR027417">
    <property type="entry name" value="P-loop_NTPase"/>
</dbReference>
<keyword evidence="5" id="KW-0547">Nucleotide-binding</keyword>
<evidence type="ECO:0000256" key="3">
    <source>
        <dbReference type="ARBA" id="ARBA00006793"/>
    </source>
</evidence>
<evidence type="ECO:0000256" key="13">
    <source>
        <dbReference type="SAM" id="MobiDB-lite"/>
    </source>
</evidence>
<dbReference type="PANTHER" id="PTHR19306:SF7">
    <property type="entry name" value="SI:DKEY-119F1.1"/>
    <property type="match status" value="1"/>
</dbReference>
<reference evidence="14" key="2">
    <citation type="submission" date="2025-09" db="UniProtKB">
        <authorList>
            <consortium name="Ensembl"/>
        </authorList>
    </citation>
    <scope>IDENTIFICATION</scope>
</reference>
<evidence type="ECO:0000256" key="10">
    <source>
        <dbReference type="ARBA" id="ARBA00023204"/>
    </source>
</evidence>
<dbReference type="GO" id="GO:0005524">
    <property type="term" value="F:ATP binding"/>
    <property type="evidence" value="ECO:0007669"/>
    <property type="project" value="UniProtKB-KW"/>
</dbReference>
<evidence type="ECO:0000256" key="11">
    <source>
        <dbReference type="ARBA" id="ARBA00023242"/>
    </source>
</evidence>
<accession>A0A3B3BPL0</accession>
<evidence type="ECO:0000256" key="7">
    <source>
        <dbReference type="ARBA" id="ARBA00022840"/>
    </source>
</evidence>
<dbReference type="GO" id="GO:0005634">
    <property type="term" value="C:nucleus"/>
    <property type="evidence" value="ECO:0007669"/>
    <property type="project" value="UniProtKB-SubCell"/>
</dbReference>
<dbReference type="GO" id="GO:0035861">
    <property type="term" value="C:site of double-strand break"/>
    <property type="evidence" value="ECO:0007669"/>
    <property type="project" value="TreeGrafter"/>
</dbReference>
<keyword evidence="7" id="KW-0067">ATP-binding</keyword>
<protein>
    <recommendedName>
        <fullName evidence="12">Structural maintenance of chromosomes protein 6</fullName>
    </recommendedName>
</protein>
<feature type="compositionally biased region" description="Basic and acidic residues" evidence="13">
    <location>
        <begin position="1"/>
        <end position="12"/>
    </location>
</feature>
<evidence type="ECO:0000256" key="4">
    <source>
        <dbReference type="ARBA" id="ARBA00022454"/>
    </source>
</evidence>
<evidence type="ECO:0000256" key="2">
    <source>
        <dbReference type="ARBA" id="ARBA00004286"/>
    </source>
</evidence>
<evidence type="ECO:0000256" key="12">
    <source>
        <dbReference type="ARBA" id="ARBA00069480"/>
    </source>
</evidence>
<keyword evidence="6" id="KW-0227">DNA damage</keyword>
<keyword evidence="15" id="KW-1185">Reference proteome</keyword>
<dbReference type="GO" id="GO:0003684">
    <property type="term" value="F:damaged DNA binding"/>
    <property type="evidence" value="ECO:0007669"/>
    <property type="project" value="TreeGrafter"/>
</dbReference>
<evidence type="ECO:0000256" key="5">
    <source>
        <dbReference type="ARBA" id="ARBA00022741"/>
    </source>
</evidence>
<name>A0A3B3BPL0_ORYME</name>